<sequence>MPLCALVAVIVDNGSDAGAQGVGGYGLGAL</sequence>
<organism evidence="1 2">
    <name type="scientific">Klebsiella pneumoniae</name>
    <dbReference type="NCBI Taxonomy" id="573"/>
    <lineage>
        <taxon>Bacteria</taxon>
        <taxon>Pseudomonadati</taxon>
        <taxon>Pseudomonadota</taxon>
        <taxon>Gammaproteobacteria</taxon>
        <taxon>Enterobacterales</taxon>
        <taxon>Enterobacteriaceae</taxon>
        <taxon>Klebsiella/Raoultella group</taxon>
        <taxon>Klebsiella</taxon>
        <taxon>Klebsiella pneumoniae complex</taxon>
    </lineage>
</organism>
<evidence type="ECO:0000313" key="2">
    <source>
        <dbReference type="Proteomes" id="UP000254340"/>
    </source>
</evidence>
<reference evidence="1 2" key="1">
    <citation type="submission" date="2018-06" db="EMBL/GenBank/DDBJ databases">
        <authorList>
            <consortium name="Pathogen Informatics"/>
            <person name="Doyle S."/>
        </authorList>
    </citation>
    <scope>NUCLEOTIDE SEQUENCE [LARGE SCALE GENOMIC DNA]</scope>
    <source>
        <strain evidence="1 2">NCTC5047</strain>
    </source>
</reference>
<gene>
    <name evidence="1" type="ORF">NCTC5047_03536</name>
</gene>
<name>A0A377XK26_KLEPN</name>
<accession>A0A377XK26</accession>
<evidence type="ECO:0000313" key="1">
    <source>
        <dbReference type="EMBL" id="STT82565.1"/>
    </source>
</evidence>
<dbReference type="AlphaFoldDB" id="A0A377XK26"/>
<dbReference type="Proteomes" id="UP000254340">
    <property type="component" value="Unassembled WGS sequence"/>
</dbReference>
<dbReference type="EMBL" id="UGLH01000006">
    <property type="protein sequence ID" value="STT82565.1"/>
    <property type="molecule type" value="Genomic_DNA"/>
</dbReference>
<proteinExistence type="predicted"/>
<protein>
    <submittedName>
        <fullName evidence="1">Uncharacterized protein</fullName>
    </submittedName>
</protein>